<dbReference type="AlphaFoldDB" id="W8BV49"/>
<reference evidence="1" key="1">
    <citation type="submission" date="2013-07" db="EMBL/GenBank/DDBJ databases">
        <authorList>
            <person name="Geib S."/>
        </authorList>
    </citation>
    <scope>NUCLEOTIDE SEQUENCE</scope>
</reference>
<accession>W8BV49</accession>
<evidence type="ECO:0000313" key="1">
    <source>
        <dbReference type="EMBL" id="JAC05226.1"/>
    </source>
</evidence>
<name>W8BV49_CERCA</name>
<dbReference type="EMBL" id="GAMC01001330">
    <property type="protein sequence ID" value="JAC05226.1"/>
    <property type="molecule type" value="mRNA"/>
</dbReference>
<proteinExistence type="evidence at transcript level"/>
<protein>
    <submittedName>
        <fullName evidence="1">Uncharacterized protein</fullName>
    </submittedName>
</protein>
<sequence length="100" mass="11915">MQITTNVPKSEKEICQTDVKGEHRKPKKKYNARMKKKINEKGLYKRLTKCGKQPHGTTTIRRRWERTLKLRGDRHRCMGLSKCHFITCKQIVYAHTLEYV</sequence>
<organism evidence="1">
    <name type="scientific">Ceratitis capitata</name>
    <name type="common">Mediterranean fruit fly</name>
    <name type="synonym">Tephritis capitata</name>
    <dbReference type="NCBI Taxonomy" id="7213"/>
    <lineage>
        <taxon>Eukaryota</taxon>
        <taxon>Metazoa</taxon>
        <taxon>Ecdysozoa</taxon>
        <taxon>Arthropoda</taxon>
        <taxon>Hexapoda</taxon>
        <taxon>Insecta</taxon>
        <taxon>Pterygota</taxon>
        <taxon>Neoptera</taxon>
        <taxon>Endopterygota</taxon>
        <taxon>Diptera</taxon>
        <taxon>Brachycera</taxon>
        <taxon>Muscomorpha</taxon>
        <taxon>Tephritoidea</taxon>
        <taxon>Tephritidae</taxon>
        <taxon>Ceratitis</taxon>
        <taxon>Ceratitis</taxon>
    </lineage>
</organism>
<reference evidence="1" key="2">
    <citation type="journal article" date="2014" name="BMC Genomics">
        <title>A genomic perspective to assessing quality of mass-reared SIT flies used in Mediterranean fruit fly (Ceratitis capitata) eradication in California.</title>
        <authorList>
            <person name="Calla B."/>
            <person name="Hall B."/>
            <person name="Hou S."/>
            <person name="Geib S.M."/>
        </authorList>
    </citation>
    <scope>NUCLEOTIDE SEQUENCE</scope>
</reference>